<dbReference type="RefSeq" id="WP_379532723.1">
    <property type="nucleotide sequence ID" value="NZ_JBHSBI010000023.1"/>
</dbReference>
<reference evidence="2" key="1">
    <citation type="journal article" date="2019" name="Int. J. Syst. Evol. Microbiol.">
        <title>The Global Catalogue of Microorganisms (GCM) 10K type strain sequencing project: providing services to taxonomists for standard genome sequencing and annotation.</title>
        <authorList>
            <consortium name="The Broad Institute Genomics Platform"/>
            <consortium name="The Broad Institute Genome Sequencing Center for Infectious Disease"/>
            <person name="Wu L."/>
            <person name="Ma J."/>
        </authorList>
    </citation>
    <scope>NUCLEOTIDE SEQUENCE [LARGE SCALE GENOMIC DNA]</scope>
    <source>
        <strain evidence="2">TBRC 1276</strain>
    </source>
</reference>
<proteinExistence type="predicted"/>
<comment type="caution">
    <text evidence="1">The sequence shown here is derived from an EMBL/GenBank/DDBJ whole genome shotgun (WGS) entry which is preliminary data.</text>
</comment>
<protein>
    <submittedName>
        <fullName evidence="1">Uncharacterized protein</fullName>
    </submittedName>
</protein>
<sequence>MAYWLLWADHQRSWQDCRATHPSGGGDGGIAEGSTLDQRLIIALFDADTSDDEYTYIEILANLVLPEQ</sequence>
<gene>
    <name evidence="1" type="ORF">ACFOY2_36750</name>
</gene>
<evidence type="ECO:0000313" key="1">
    <source>
        <dbReference type="EMBL" id="MFC4012829.1"/>
    </source>
</evidence>
<accession>A0ABV8GIW1</accession>
<evidence type="ECO:0000313" key="2">
    <source>
        <dbReference type="Proteomes" id="UP001595851"/>
    </source>
</evidence>
<keyword evidence="2" id="KW-1185">Reference proteome</keyword>
<dbReference type="EMBL" id="JBHSBI010000023">
    <property type="protein sequence ID" value="MFC4012829.1"/>
    <property type="molecule type" value="Genomic_DNA"/>
</dbReference>
<organism evidence="1 2">
    <name type="scientific">Nonomuraea purpurea</name>
    <dbReference type="NCBI Taxonomy" id="1849276"/>
    <lineage>
        <taxon>Bacteria</taxon>
        <taxon>Bacillati</taxon>
        <taxon>Actinomycetota</taxon>
        <taxon>Actinomycetes</taxon>
        <taxon>Streptosporangiales</taxon>
        <taxon>Streptosporangiaceae</taxon>
        <taxon>Nonomuraea</taxon>
    </lineage>
</organism>
<name>A0ABV8GIW1_9ACTN</name>
<dbReference type="Proteomes" id="UP001595851">
    <property type="component" value="Unassembled WGS sequence"/>
</dbReference>